<name>A0A923LEM6_9FIRM</name>
<dbReference type="EMBL" id="JACOOR010000007">
    <property type="protein sequence ID" value="MBC5660662.1"/>
    <property type="molecule type" value="Genomic_DNA"/>
</dbReference>
<dbReference type="AlphaFoldDB" id="A0A923LEM6"/>
<organism evidence="2 3">
    <name type="scientific">Anaerosacchariphilus hominis</name>
    <dbReference type="NCBI Taxonomy" id="2763017"/>
    <lineage>
        <taxon>Bacteria</taxon>
        <taxon>Bacillati</taxon>
        <taxon>Bacillota</taxon>
        <taxon>Clostridia</taxon>
        <taxon>Lachnospirales</taxon>
        <taxon>Lachnospiraceae</taxon>
        <taxon>Anaerosacchariphilus</taxon>
    </lineage>
</organism>
<dbReference type="RefSeq" id="WP_186873825.1">
    <property type="nucleotide sequence ID" value="NZ_JACOOR010000007.1"/>
</dbReference>
<evidence type="ECO:0000259" key="1">
    <source>
        <dbReference type="Pfam" id="PF03235"/>
    </source>
</evidence>
<dbReference type="PANTHER" id="PTHR39639">
    <property type="entry name" value="CHROMOSOME 16, WHOLE GENOME SHOTGUN SEQUENCE"/>
    <property type="match status" value="1"/>
</dbReference>
<dbReference type="Proteomes" id="UP000649345">
    <property type="component" value="Unassembled WGS sequence"/>
</dbReference>
<feature type="domain" description="GmrSD restriction endonucleases N-terminal" evidence="1">
    <location>
        <begin position="15"/>
        <end position="180"/>
    </location>
</feature>
<comment type="caution">
    <text evidence="2">The sequence shown here is derived from an EMBL/GenBank/DDBJ whole genome shotgun (WGS) entry which is preliminary data.</text>
</comment>
<dbReference type="PANTHER" id="PTHR39639:SF1">
    <property type="entry name" value="DUF262 DOMAIN-CONTAINING PROTEIN"/>
    <property type="match status" value="1"/>
</dbReference>
<dbReference type="Pfam" id="PF03235">
    <property type="entry name" value="GmrSD_N"/>
    <property type="match status" value="1"/>
</dbReference>
<protein>
    <submittedName>
        <fullName evidence="2">DUF262 domain-containing protein</fullName>
    </submittedName>
</protein>
<proteinExistence type="predicted"/>
<keyword evidence="3" id="KW-1185">Reference proteome</keyword>
<sequence length="361" mass="42608">MAKFFERNSTKLTISEFYDNYTLKKYNFDASYQRKSNVWVEDKKSFLIDSIMKNYPVPAIFMRPIVDENGKTKYDIVDGKQRLQAIISFIEGKIPLTTYFAEDGFLDEDNRHLAENIAGKSFEDIKNEKINGDYIKQFWTYALQIEYLYENDLELVSSVFDRLNRNGEPLNPQELRNAKYSTTPLLKLVKKLSEMSFLKDKFERLKIERMEDEEFISELLFLVLNKKPLDSTPSTLDAQYEKYKDNKTVLAEGEKEFNKIIEFMEELQLDYENNKRLCWTTHLYTLFSLGWYCINNGVEVGKIKTPVKEFYCEYFSKSTKYNGHLKEYKDAASSRTRSASQKNNRMNALLKYCKVEVKKSV</sequence>
<reference evidence="2" key="1">
    <citation type="submission" date="2020-08" db="EMBL/GenBank/DDBJ databases">
        <title>Genome public.</title>
        <authorList>
            <person name="Liu C."/>
            <person name="Sun Q."/>
        </authorList>
    </citation>
    <scope>NUCLEOTIDE SEQUENCE</scope>
    <source>
        <strain evidence="2">NSJ-68</strain>
    </source>
</reference>
<gene>
    <name evidence="2" type="ORF">H8S44_12880</name>
</gene>
<accession>A0A923LEM6</accession>
<dbReference type="InterPro" id="IPR004919">
    <property type="entry name" value="GmrSD_N"/>
</dbReference>
<evidence type="ECO:0000313" key="3">
    <source>
        <dbReference type="Proteomes" id="UP000649345"/>
    </source>
</evidence>
<evidence type="ECO:0000313" key="2">
    <source>
        <dbReference type="EMBL" id="MBC5660662.1"/>
    </source>
</evidence>